<keyword evidence="2" id="KW-1185">Reference proteome</keyword>
<dbReference type="EMBL" id="OX458333">
    <property type="protein sequence ID" value="CAI8796295.1"/>
    <property type="molecule type" value="Genomic_DNA"/>
</dbReference>
<gene>
    <name evidence="1" type="ORF">MSZNOR_1499</name>
</gene>
<organism evidence="1 2">
    <name type="scientific">Methylocaldum szegediense</name>
    <dbReference type="NCBI Taxonomy" id="73780"/>
    <lineage>
        <taxon>Bacteria</taxon>
        <taxon>Pseudomonadati</taxon>
        <taxon>Pseudomonadota</taxon>
        <taxon>Gammaproteobacteria</taxon>
        <taxon>Methylococcales</taxon>
        <taxon>Methylococcaceae</taxon>
        <taxon>Methylocaldum</taxon>
    </lineage>
</organism>
<name>A0ABN8X2U6_9GAMM</name>
<proteinExistence type="predicted"/>
<dbReference type="Proteomes" id="UP001162030">
    <property type="component" value="Chromosome"/>
</dbReference>
<evidence type="ECO:0000313" key="1">
    <source>
        <dbReference type="EMBL" id="CAI8796295.1"/>
    </source>
</evidence>
<protein>
    <submittedName>
        <fullName evidence="1">Uncharacterized protein</fullName>
    </submittedName>
</protein>
<reference evidence="1 2" key="1">
    <citation type="submission" date="2023-03" db="EMBL/GenBank/DDBJ databases">
        <authorList>
            <person name="Pearce D."/>
        </authorList>
    </citation>
    <scope>NUCLEOTIDE SEQUENCE [LARGE SCALE GENOMIC DNA]</scope>
    <source>
        <strain evidence="1">Msz</strain>
    </source>
</reference>
<evidence type="ECO:0000313" key="2">
    <source>
        <dbReference type="Proteomes" id="UP001162030"/>
    </source>
</evidence>
<accession>A0ABN8X2U6</accession>
<sequence>MKGFSDALAAAERDVTTAAPTTDFSTFFFIGCFSYSSDCKLYALRARTQRPKDSTKLQVVSQDYKYREVISTIRTVKYIIFTQSPKIVHSSRQSVALCSVRLGVLSEIKRRERCSQSLAIALCSRYM</sequence>